<evidence type="ECO:0000256" key="10">
    <source>
        <dbReference type="SAM" id="MobiDB-lite"/>
    </source>
</evidence>
<keyword evidence="3 8" id="KW-1134">Transmembrane beta strand</keyword>
<evidence type="ECO:0000256" key="8">
    <source>
        <dbReference type="PROSITE-ProRule" id="PRU01360"/>
    </source>
</evidence>
<dbReference type="SUPFAM" id="SSF49464">
    <property type="entry name" value="Carboxypeptidase regulatory domain-like"/>
    <property type="match status" value="1"/>
</dbReference>
<dbReference type="InterPro" id="IPR037066">
    <property type="entry name" value="Plug_dom_sf"/>
</dbReference>
<evidence type="ECO:0000256" key="6">
    <source>
        <dbReference type="ARBA" id="ARBA00023136"/>
    </source>
</evidence>
<dbReference type="InterPro" id="IPR023997">
    <property type="entry name" value="TonB-dep_OMP_SusC/RagA_CS"/>
</dbReference>
<dbReference type="SUPFAM" id="SSF56935">
    <property type="entry name" value="Porins"/>
    <property type="match status" value="1"/>
</dbReference>
<organism evidence="14 15">
    <name type="scientific">Rufibacter hautae</name>
    <dbReference type="NCBI Taxonomy" id="2595005"/>
    <lineage>
        <taxon>Bacteria</taxon>
        <taxon>Pseudomonadati</taxon>
        <taxon>Bacteroidota</taxon>
        <taxon>Cytophagia</taxon>
        <taxon>Cytophagales</taxon>
        <taxon>Hymenobacteraceae</taxon>
        <taxon>Rufibacter</taxon>
    </lineage>
</organism>
<feature type="signal peptide" evidence="11">
    <location>
        <begin position="1"/>
        <end position="24"/>
    </location>
</feature>
<keyword evidence="14" id="KW-0675">Receptor</keyword>
<dbReference type="Proteomes" id="UP000324133">
    <property type="component" value="Unassembled WGS sequence"/>
</dbReference>
<keyword evidence="6 8" id="KW-0472">Membrane</keyword>
<keyword evidence="15" id="KW-1185">Reference proteome</keyword>
<keyword evidence="2 8" id="KW-0813">Transport</keyword>
<keyword evidence="7 8" id="KW-0998">Cell outer membrane</keyword>
<evidence type="ECO:0000259" key="12">
    <source>
        <dbReference type="Pfam" id="PF00593"/>
    </source>
</evidence>
<dbReference type="Gene3D" id="2.60.40.1120">
    <property type="entry name" value="Carboxypeptidase-like, regulatory domain"/>
    <property type="match status" value="1"/>
</dbReference>
<evidence type="ECO:0000256" key="4">
    <source>
        <dbReference type="ARBA" id="ARBA00022692"/>
    </source>
</evidence>
<comment type="similarity">
    <text evidence="8 9">Belongs to the TonB-dependent receptor family.</text>
</comment>
<evidence type="ECO:0000259" key="13">
    <source>
        <dbReference type="Pfam" id="PF07715"/>
    </source>
</evidence>
<dbReference type="InterPro" id="IPR039426">
    <property type="entry name" value="TonB-dep_rcpt-like"/>
</dbReference>
<evidence type="ECO:0000313" key="14">
    <source>
        <dbReference type="EMBL" id="KAA3438787.1"/>
    </source>
</evidence>
<dbReference type="OrthoDB" id="9768177at2"/>
<dbReference type="NCBIfam" id="TIGR04057">
    <property type="entry name" value="SusC_RagA_signa"/>
    <property type="match status" value="1"/>
</dbReference>
<dbReference type="EMBL" id="VKKY01000002">
    <property type="protein sequence ID" value="KAA3438787.1"/>
    <property type="molecule type" value="Genomic_DNA"/>
</dbReference>
<dbReference type="AlphaFoldDB" id="A0A5B6TE91"/>
<keyword evidence="5 9" id="KW-0798">TonB box</keyword>
<keyword evidence="4 8" id="KW-0812">Transmembrane</keyword>
<evidence type="ECO:0000256" key="3">
    <source>
        <dbReference type="ARBA" id="ARBA00022452"/>
    </source>
</evidence>
<dbReference type="InterPro" id="IPR036942">
    <property type="entry name" value="Beta-barrel_TonB_sf"/>
</dbReference>
<feature type="domain" description="TonB-dependent receptor plug" evidence="13">
    <location>
        <begin position="133"/>
        <end position="256"/>
    </location>
</feature>
<dbReference type="InterPro" id="IPR008969">
    <property type="entry name" value="CarboxyPept-like_regulatory"/>
</dbReference>
<gene>
    <name evidence="14" type="ORF">FOA19_16360</name>
</gene>
<evidence type="ECO:0000256" key="1">
    <source>
        <dbReference type="ARBA" id="ARBA00004571"/>
    </source>
</evidence>
<proteinExistence type="inferred from homology"/>
<dbReference type="Pfam" id="PF07715">
    <property type="entry name" value="Plug"/>
    <property type="match status" value="1"/>
</dbReference>
<dbReference type="GO" id="GO:0009279">
    <property type="term" value="C:cell outer membrane"/>
    <property type="evidence" value="ECO:0007669"/>
    <property type="project" value="UniProtKB-SubCell"/>
</dbReference>
<evidence type="ECO:0000313" key="15">
    <source>
        <dbReference type="Proteomes" id="UP000324133"/>
    </source>
</evidence>
<dbReference type="NCBIfam" id="TIGR04056">
    <property type="entry name" value="OMP_RagA_SusC"/>
    <property type="match status" value="1"/>
</dbReference>
<evidence type="ECO:0000256" key="7">
    <source>
        <dbReference type="ARBA" id="ARBA00023237"/>
    </source>
</evidence>
<evidence type="ECO:0000256" key="5">
    <source>
        <dbReference type="ARBA" id="ARBA00023077"/>
    </source>
</evidence>
<accession>A0A5B6TE91</accession>
<evidence type="ECO:0000256" key="11">
    <source>
        <dbReference type="SAM" id="SignalP"/>
    </source>
</evidence>
<dbReference type="PROSITE" id="PS52016">
    <property type="entry name" value="TONB_DEPENDENT_REC_3"/>
    <property type="match status" value="1"/>
</dbReference>
<dbReference type="InterPro" id="IPR000531">
    <property type="entry name" value="Beta-barrel_TonB"/>
</dbReference>
<evidence type="ECO:0000256" key="2">
    <source>
        <dbReference type="ARBA" id="ARBA00022448"/>
    </source>
</evidence>
<name>A0A5B6TE91_9BACT</name>
<comment type="caution">
    <text evidence="14">The sequence shown here is derived from an EMBL/GenBank/DDBJ whole genome shotgun (WGS) entry which is preliminary data.</text>
</comment>
<reference evidence="14 15" key="1">
    <citation type="submission" date="2019-07" db="EMBL/GenBank/DDBJ databases">
        <title>Rufibacter sp. nov., isolated from lake sediment.</title>
        <authorList>
            <person name="Qu J.-H."/>
        </authorList>
    </citation>
    <scope>NUCLEOTIDE SEQUENCE [LARGE SCALE GENOMIC DNA]</scope>
    <source>
        <strain evidence="14 15">NBS58-1</strain>
    </source>
</reference>
<dbReference type="FunFam" id="2.170.130.10:FF:000008">
    <property type="entry name" value="SusC/RagA family TonB-linked outer membrane protein"/>
    <property type="match status" value="1"/>
</dbReference>
<dbReference type="Gene3D" id="2.40.170.20">
    <property type="entry name" value="TonB-dependent receptor, beta-barrel domain"/>
    <property type="match status" value="1"/>
</dbReference>
<evidence type="ECO:0000256" key="9">
    <source>
        <dbReference type="RuleBase" id="RU003357"/>
    </source>
</evidence>
<feature type="region of interest" description="Disordered" evidence="10">
    <location>
        <begin position="836"/>
        <end position="863"/>
    </location>
</feature>
<dbReference type="InterPro" id="IPR023996">
    <property type="entry name" value="TonB-dep_OMP_SusC/RagA"/>
</dbReference>
<dbReference type="InterPro" id="IPR012910">
    <property type="entry name" value="Plug_dom"/>
</dbReference>
<feature type="chain" id="PRO_5022944502" evidence="11">
    <location>
        <begin position="25"/>
        <end position="1050"/>
    </location>
</feature>
<feature type="domain" description="TonB-dependent receptor-like beta-barrel" evidence="12">
    <location>
        <begin position="460"/>
        <end position="1006"/>
    </location>
</feature>
<dbReference type="Pfam" id="PF00593">
    <property type="entry name" value="TonB_dep_Rec_b-barrel"/>
    <property type="match status" value="1"/>
</dbReference>
<sequence length="1050" mass="114205">MIHLKTRLVVFNLLACCAFSTCFHQVKGESFSMTLEATSERTIQGKVTSRDGNEPLAGVSVTVKGTTNGTSTDAQGAFTLSVPDEEAVLVFSYIGFVSREIPVKNQSWVSVVLSPNYQELTQVVVIGYGTTTKSDLTGSVASVKSEELLATPTTSFEQALQGRAAGVQVTQTSGKPGAEASIRIRGTSSINAGNEPLYVIDGMLVSSDANDMSLGVNLGPRISALSTINPNDIESIEVLKDASATAIYGSRGTNGVVLITTKRGKFGTGTVTFDTYYGVQEVANKLEVLNAAQFADFVNEAKINANQTPIYNNPASLGAGTDWQGEIFRTAPIANYQLSFSGGDEKTKYAITGGYFAQDGIIRNSDFKRYSFRANLDRDLSSKLAVGNSVSYSRLTSSGVLTTTETIVPGVTTSALLFNPILPVYNPNEPGGYTFENRGGSYLGKTLGNPVADVDAFTSYGVSSRILGNVYARYKILENLEFRTSFGIDGFSSKENAFGPNFLKRTEASKGEASIGTVTGLTWLNENTLTYRPSINENHKVDFLLGYTLQEFNNESLLVYAFDFPDDRTGYHDISAGLLPQKPANGESRWSMVSYLGRANYTLFDRLLFTATGRVDGSSKFASGKQYGFFPSGAVAWRLSDEAFIQQFSFISDLKLRTSYGIIGNQAIPPYQSLSLVGAYGQGVFNGTEVYTGREPLSFANKNLKWETTAQFDLGLDASFWNNRLSVTADIYEKKTSDLLLSTPVPYTTGFNSTVLNVGNIRNRGFEFDVRTINTKGALDWRTSLNFTVNRNEVTNLNSETDILMGGGTLLRVGEPVGTFYGYIFEGIFQTDEEARTSPVLKGQEATSSNPASRAKAGDRKYRDINNDQVIDEKDRTILGSAQPDFTWGLTNTLSFKNIDLSFFFQGSQGNKMANLNLFDLQNFTGQNNVLAEAALNRWTPNNPSTQYPRALAAGSLDNGVFSSNIVEDASYIRLKNVSLGYQIPSSLTQKVKVKTLRIYASATNLWTLTDYSGYDPEANTFGQSTAIIGVDRGGYPQAKTYLVGLNIGF</sequence>
<protein>
    <submittedName>
        <fullName evidence="14">TonB-dependent receptor</fullName>
    </submittedName>
</protein>
<keyword evidence="11" id="KW-0732">Signal</keyword>
<dbReference type="Gene3D" id="2.170.130.10">
    <property type="entry name" value="TonB-dependent receptor, plug domain"/>
    <property type="match status" value="1"/>
</dbReference>
<dbReference type="Pfam" id="PF13715">
    <property type="entry name" value="CarbopepD_reg_2"/>
    <property type="match status" value="1"/>
</dbReference>
<comment type="subcellular location">
    <subcellularLocation>
        <location evidence="1 8">Cell outer membrane</location>
        <topology evidence="1 8">Multi-pass membrane protein</topology>
    </subcellularLocation>
</comment>